<accession>A0AA89BP56</accession>
<keyword evidence="2" id="KW-1185">Reference proteome</keyword>
<reference evidence="1" key="1">
    <citation type="submission" date="2019-08" db="EMBL/GenBank/DDBJ databases">
        <title>The improved chromosome-level genome for the pearl oyster Pinctada fucata martensii using PacBio sequencing and Hi-C.</title>
        <authorList>
            <person name="Zheng Z."/>
        </authorList>
    </citation>
    <scope>NUCLEOTIDE SEQUENCE</scope>
    <source>
        <strain evidence="1">ZZ-2019</strain>
        <tissue evidence="1">Adductor muscle</tissue>
    </source>
</reference>
<proteinExistence type="predicted"/>
<evidence type="ECO:0000313" key="1">
    <source>
        <dbReference type="EMBL" id="KAK3086082.1"/>
    </source>
</evidence>
<comment type="caution">
    <text evidence="1">The sequence shown here is derived from an EMBL/GenBank/DDBJ whole genome shotgun (WGS) entry which is preliminary data.</text>
</comment>
<dbReference type="Proteomes" id="UP001186944">
    <property type="component" value="Unassembled WGS sequence"/>
</dbReference>
<gene>
    <name evidence="1" type="ORF">FSP39_013206</name>
</gene>
<organism evidence="1 2">
    <name type="scientific">Pinctada imbricata</name>
    <name type="common">Atlantic pearl-oyster</name>
    <name type="synonym">Pinctada martensii</name>
    <dbReference type="NCBI Taxonomy" id="66713"/>
    <lineage>
        <taxon>Eukaryota</taxon>
        <taxon>Metazoa</taxon>
        <taxon>Spiralia</taxon>
        <taxon>Lophotrochozoa</taxon>
        <taxon>Mollusca</taxon>
        <taxon>Bivalvia</taxon>
        <taxon>Autobranchia</taxon>
        <taxon>Pteriomorphia</taxon>
        <taxon>Pterioida</taxon>
        <taxon>Pterioidea</taxon>
        <taxon>Pteriidae</taxon>
        <taxon>Pinctada</taxon>
    </lineage>
</organism>
<name>A0AA89BP56_PINIB</name>
<dbReference type="AlphaFoldDB" id="A0AA89BP56"/>
<evidence type="ECO:0000313" key="2">
    <source>
        <dbReference type="Proteomes" id="UP001186944"/>
    </source>
</evidence>
<protein>
    <submittedName>
        <fullName evidence="1">Uncharacterized protein</fullName>
    </submittedName>
</protein>
<sequence>MTNVLRVKLQDTDVQFRQELDPNVWRHFKFIGENFDLTCNENKRISILKEAFTTFVRRAKEDSIDRTIAMEEKEKNTIKCEKCKVLWPKRKIKCDHFGLNIRSQTKENDVKFTKIDKTDLDKKNKTSFKFHEMTPVQQEDGSVFLEKKKLKMEKECLKSLEVIHDIPPMTLIDPVFVNPSSKAALRHVLDKIGEDAGIVSYGKGQRIWVFVVCDGSPMTLIWRLILEEPERYAWVVPITGLGHEEMNMVRAFSDLFYDIVLKEFYMSQGYISPKALAFARACSDHHIAYDNMMKFREALWLELIYTVSQCSENDLNFESFLSSVFDSKDKTLNFLVTSLLPLLESIFIFREGVRKNDTTLIESARHLFRPVWYGRNHPKYIRIDFFEQCSRNIMPPEILSVIKCHESVTSNGRGDAHQGLDFILEEFNRNVKNQISGAADSEKWVRVVRNYEALFDLRKEISNILSLNPDEKWPRQLVDFEHETDNFRKVIRKSGYLKPVSGREIEGLSPSFEPSSQIDSFLSSSSNAIVSFLNTFKSNFLYPDRVKMTKIPCSKFEENESLKDENKTNSQLQAMIIENIQCLPEDRKEEFIAQKNSIKINLAKKRILIEFLNEIRDELRRT</sequence>
<dbReference type="EMBL" id="VSWD01000012">
    <property type="protein sequence ID" value="KAK3086082.1"/>
    <property type="molecule type" value="Genomic_DNA"/>
</dbReference>